<evidence type="ECO:0000313" key="2">
    <source>
        <dbReference type="Proteomes" id="UP000003280"/>
    </source>
</evidence>
<dbReference type="InterPro" id="IPR025234">
    <property type="entry name" value="YjzH-like"/>
</dbReference>
<gene>
    <name evidence="1" type="ORF">HMPREF9225_1203</name>
</gene>
<accession>E0NM14</accession>
<reference evidence="1 2" key="1">
    <citation type="submission" date="2010-07" db="EMBL/GenBank/DDBJ databases">
        <authorList>
            <person name="Muzny D."/>
            <person name="Qin X."/>
            <person name="Deng J."/>
            <person name="Jiang H."/>
            <person name="Liu Y."/>
            <person name="Qu J."/>
            <person name="Song X.-Z."/>
            <person name="Zhang L."/>
            <person name="Thornton R."/>
            <person name="Coyle M."/>
            <person name="Francisco L."/>
            <person name="Jackson L."/>
            <person name="Javaid M."/>
            <person name="Korchina V."/>
            <person name="Kovar C."/>
            <person name="Mata R."/>
            <person name="Mathew T."/>
            <person name="Ngo R."/>
            <person name="Nguyen L."/>
            <person name="Nguyen N."/>
            <person name="Okwuonu G."/>
            <person name="Ongeri F."/>
            <person name="Pham C."/>
            <person name="Simmons D."/>
            <person name="Wilczek-Boney K."/>
            <person name="Hale W."/>
            <person name="Jakkamsetti A."/>
            <person name="Pham P."/>
            <person name="Ruth R."/>
            <person name="San Lucas F."/>
            <person name="Warren J."/>
            <person name="Zhang J."/>
            <person name="Zhao Z."/>
            <person name="Zhou C."/>
            <person name="Zhu D."/>
            <person name="Lee S."/>
            <person name="Bess C."/>
            <person name="Blankenburg K."/>
            <person name="Forbes L."/>
            <person name="Fu Q."/>
            <person name="Gubbala S."/>
            <person name="Hirani K."/>
            <person name="Jayaseelan J.C."/>
            <person name="Lara F."/>
            <person name="Munidasa M."/>
            <person name="Palculict T."/>
            <person name="Patil S."/>
            <person name="Pu L.-L."/>
            <person name="Saada N."/>
            <person name="Tang L."/>
            <person name="Weissenberger G."/>
            <person name="Zhu Y."/>
            <person name="Hemphill L."/>
            <person name="Shang Y."/>
            <person name="Youmans B."/>
            <person name="Ayvaz T."/>
            <person name="Ross M."/>
            <person name="Santibanez J."/>
            <person name="Aqrawi P."/>
            <person name="Gross S."/>
            <person name="Joshi V."/>
            <person name="Fowler G."/>
            <person name="Nazareth L."/>
            <person name="Reid J."/>
            <person name="Worley K."/>
            <person name="Petrosino J."/>
            <person name="Highlander S."/>
            <person name="Gibbs R."/>
        </authorList>
    </citation>
    <scope>NUCLEOTIDE SEQUENCE [LARGE SCALE GENOMIC DNA]</scope>
    <source>
        <strain evidence="1 2">ATCC BAA-1640</strain>
    </source>
</reference>
<dbReference type="Proteomes" id="UP000003280">
    <property type="component" value="Unassembled WGS sequence"/>
</dbReference>
<evidence type="ECO:0008006" key="3">
    <source>
        <dbReference type="Google" id="ProtNLM"/>
    </source>
</evidence>
<dbReference type="AlphaFoldDB" id="E0NM14"/>
<comment type="caution">
    <text evidence="1">The sequence shown here is derived from an EMBL/GenBank/DDBJ whole genome shotgun (WGS) entry which is preliminary data.</text>
</comment>
<sequence length="67" mass="7598">MFTYEFVDVELKGGLKAGKTDGFEHCKEVIVEKAKEGWELVQVVPVGNEKTGVYSIQKYTVIFKVEK</sequence>
<proteinExistence type="predicted"/>
<dbReference type="eggNOG" id="ENOG50337NX">
    <property type="taxonomic scope" value="Bacteria"/>
</dbReference>
<dbReference type="RefSeq" id="WP_008902017.1">
    <property type="nucleotide sequence ID" value="NZ_GL397071.1"/>
</dbReference>
<dbReference type="Pfam" id="PF13783">
    <property type="entry name" value="DUF4177"/>
    <property type="match status" value="1"/>
</dbReference>
<keyword evidence="2" id="KW-1185">Reference proteome</keyword>
<dbReference type="OrthoDB" id="1739894at2"/>
<protein>
    <recommendedName>
        <fullName evidence="3">DUF4177 domain-containing protein</fullName>
    </recommendedName>
</protein>
<organism evidence="1 2">
    <name type="scientific">Peptoniphilus duerdenii ATCC BAA-1640</name>
    <dbReference type="NCBI Taxonomy" id="862517"/>
    <lineage>
        <taxon>Bacteria</taxon>
        <taxon>Bacillati</taxon>
        <taxon>Bacillota</taxon>
        <taxon>Tissierellia</taxon>
        <taxon>Tissierellales</taxon>
        <taxon>Peptoniphilaceae</taxon>
        <taxon>Peptoniphilus</taxon>
    </lineage>
</organism>
<evidence type="ECO:0000313" key="1">
    <source>
        <dbReference type="EMBL" id="EFM25069.1"/>
    </source>
</evidence>
<dbReference type="EMBL" id="AEEH01000044">
    <property type="protein sequence ID" value="EFM25069.1"/>
    <property type="molecule type" value="Genomic_DNA"/>
</dbReference>
<name>E0NM14_9FIRM</name>
<dbReference type="HOGENOM" id="CLU_191206_1_0_9"/>